<proteinExistence type="inferred from homology"/>
<dbReference type="Proteomes" id="UP000002016">
    <property type="component" value="Chromosome"/>
</dbReference>
<dbReference type="InterPro" id="IPR001926">
    <property type="entry name" value="TrpB-like_PALP"/>
</dbReference>
<evidence type="ECO:0000256" key="9">
    <source>
        <dbReference type="PIRSR" id="PIRSR605856-50"/>
    </source>
</evidence>
<feature type="domain" description="Tryptophan synthase beta chain-like PALP" evidence="11">
    <location>
        <begin position="3"/>
        <end position="281"/>
    </location>
</feature>
<feature type="binding site" evidence="9">
    <location>
        <begin position="165"/>
        <end position="169"/>
    </location>
    <ligand>
        <name>pyridoxal 5'-phosphate</name>
        <dbReference type="ChEBI" id="CHEBI:597326"/>
    </ligand>
</feature>
<evidence type="ECO:0000256" key="5">
    <source>
        <dbReference type="ARBA" id="ARBA00022679"/>
    </source>
</evidence>
<reference evidence="12 13" key="1">
    <citation type="submission" date="2007-08" db="EMBL/GenBank/DDBJ databases">
        <title>Complete sequence of Thermotoga lettingae TMO.</title>
        <authorList>
            <consortium name="US DOE Joint Genome Institute"/>
            <person name="Copeland A."/>
            <person name="Lucas S."/>
            <person name="Lapidus A."/>
            <person name="Barry K."/>
            <person name="Glavina del Rio T."/>
            <person name="Dalin E."/>
            <person name="Tice H."/>
            <person name="Pitluck S."/>
            <person name="Foster B."/>
            <person name="Bruce D."/>
            <person name="Schmutz J."/>
            <person name="Larimer F."/>
            <person name="Land M."/>
            <person name="Hauser L."/>
            <person name="Kyrpides N."/>
            <person name="Mikhailova N."/>
            <person name="Nelson K."/>
            <person name="Gogarten J.P."/>
            <person name="Noll K."/>
            <person name="Richardson P."/>
        </authorList>
    </citation>
    <scope>NUCLEOTIDE SEQUENCE [LARGE SCALE GENOMIC DNA]</scope>
    <source>
        <strain evidence="13">ATCC BAA-301 / DSM 14385 / NBRC 107922 / TMO</strain>
    </source>
</reference>
<dbReference type="InterPro" id="IPR005856">
    <property type="entry name" value="Cys_synth"/>
</dbReference>
<dbReference type="NCBIfam" id="TIGR01136">
    <property type="entry name" value="cysKM"/>
    <property type="match status" value="1"/>
</dbReference>
<dbReference type="OrthoDB" id="9808024at2"/>
<evidence type="ECO:0000256" key="10">
    <source>
        <dbReference type="PIRSR" id="PIRSR605856-51"/>
    </source>
</evidence>
<evidence type="ECO:0000256" key="1">
    <source>
        <dbReference type="ARBA" id="ARBA00001933"/>
    </source>
</evidence>
<comment type="similarity">
    <text evidence="2">Belongs to the cysteine synthase/cystathionine beta-synthase family.</text>
</comment>
<dbReference type="STRING" id="416591.Tlet_0973"/>
<dbReference type="FunFam" id="3.40.50.1100:FF:000006">
    <property type="entry name" value="Cysteine synthase"/>
    <property type="match status" value="1"/>
</dbReference>
<reference evidence="12 13" key="2">
    <citation type="journal article" date="2009" name="Proc. Natl. Acad. Sci. U.S.A.">
        <title>On the chimeric nature, thermophilic origin, and phylogenetic placement of the Thermotogales.</title>
        <authorList>
            <person name="Zhaxybayeva O."/>
            <person name="Swithers K.S."/>
            <person name="Lapierre P."/>
            <person name="Fournier G.P."/>
            <person name="Bickhart D.M."/>
            <person name="DeBoy R.T."/>
            <person name="Nelson K.E."/>
            <person name="Nesbo C.L."/>
            <person name="Doolittle W.F."/>
            <person name="Gogarten J.P."/>
            <person name="Noll K.M."/>
        </authorList>
    </citation>
    <scope>NUCLEOTIDE SEQUENCE [LARGE SCALE GENOMIC DNA]</scope>
    <source>
        <strain evidence="13">ATCC BAA-301 / DSM 14385 / NBRC 107922 / TMO</strain>
    </source>
</reference>
<dbReference type="Gene3D" id="3.40.50.1100">
    <property type="match status" value="2"/>
</dbReference>
<dbReference type="InterPro" id="IPR036052">
    <property type="entry name" value="TrpB-like_PALP_sf"/>
</dbReference>
<keyword evidence="6 9" id="KW-0663">Pyridoxal phosphate</keyword>
<dbReference type="GO" id="GO:0004124">
    <property type="term" value="F:cysteine synthase activity"/>
    <property type="evidence" value="ECO:0007669"/>
    <property type="project" value="UniProtKB-EC"/>
</dbReference>
<sequence>MLNLIGNTPMIRLKSEPKVFVKLEKYNPWSSIKDRPALFMVEAAEKHGKIKNNVIVEPTSGNTGIALSGIGALKGYRVILTMPENVSKERISLLRALGADVILTPSDKGMKGAIDRAIEIRDETGGYMPNQFENPYNPLSHRITTACEILRQTNYHINVFVAGVGTGGTITGVGKLLKELYGQKVKIVAVEPAKSPMLSKGVAGKHGIQGIGAGFIPKILDRSVIDEIVTVEDEEAIATTKFLLHKEGLTVGISSGANISVAMRIAQNMPENSVIVTIAPDHYERYLSVIDR</sequence>
<dbReference type="InterPro" id="IPR050214">
    <property type="entry name" value="Cys_Synth/Cystath_Beta-Synth"/>
</dbReference>
<dbReference type="EC" id="2.5.1.47" evidence="3"/>
<evidence type="ECO:0000256" key="2">
    <source>
        <dbReference type="ARBA" id="ARBA00007103"/>
    </source>
</evidence>
<dbReference type="EMBL" id="CP000812">
    <property type="protein sequence ID" value="ABV33539.1"/>
    <property type="molecule type" value="Genomic_DNA"/>
</dbReference>
<dbReference type="CDD" id="cd01561">
    <property type="entry name" value="CBS_like"/>
    <property type="match status" value="1"/>
</dbReference>
<keyword evidence="7" id="KW-0198">Cysteine biosynthesis</keyword>
<evidence type="ECO:0000313" key="12">
    <source>
        <dbReference type="EMBL" id="ABV33539.1"/>
    </source>
</evidence>
<dbReference type="PANTHER" id="PTHR10314">
    <property type="entry name" value="CYSTATHIONINE BETA-SYNTHASE"/>
    <property type="match status" value="1"/>
</dbReference>
<evidence type="ECO:0000256" key="6">
    <source>
        <dbReference type="ARBA" id="ARBA00022898"/>
    </source>
</evidence>
<dbReference type="Pfam" id="PF00291">
    <property type="entry name" value="PALP"/>
    <property type="match status" value="1"/>
</dbReference>
<dbReference type="InterPro" id="IPR005859">
    <property type="entry name" value="CysK"/>
</dbReference>
<gene>
    <name evidence="12" type="ordered locus">Tlet_0973</name>
</gene>
<dbReference type="GO" id="GO:0006535">
    <property type="term" value="P:cysteine biosynthetic process from serine"/>
    <property type="evidence" value="ECO:0007669"/>
    <property type="project" value="InterPro"/>
</dbReference>
<dbReference type="AlphaFoldDB" id="A8F5V5"/>
<dbReference type="SUPFAM" id="SSF53686">
    <property type="entry name" value="Tryptophan synthase beta subunit-like PLP-dependent enzymes"/>
    <property type="match status" value="1"/>
</dbReference>
<organism evidence="12 13">
    <name type="scientific">Pseudothermotoga lettingae (strain ATCC BAA-301 / DSM 14385 / NBRC 107922 / TMO)</name>
    <name type="common">Thermotoga lettingae</name>
    <dbReference type="NCBI Taxonomy" id="416591"/>
    <lineage>
        <taxon>Bacteria</taxon>
        <taxon>Thermotogati</taxon>
        <taxon>Thermotogota</taxon>
        <taxon>Thermotogae</taxon>
        <taxon>Thermotogales</taxon>
        <taxon>Thermotogaceae</taxon>
        <taxon>Pseudothermotoga</taxon>
    </lineage>
</organism>
<evidence type="ECO:0000256" key="3">
    <source>
        <dbReference type="ARBA" id="ARBA00012681"/>
    </source>
</evidence>
<dbReference type="HOGENOM" id="CLU_021018_1_0_0"/>
<comment type="catalytic activity">
    <reaction evidence="8">
        <text>O-acetyl-L-serine + hydrogen sulfide = L-cysteine + acetate</text>
        <dbReference type="Rhea" id="RHEA:14829"/>
        <dbReference type="ChEBI" id="CHEBI:29919"/>
        <dbReference type="ChEBI" id="CHEBI:30089"/>
        <dbReference type="ChEBI" id="CHEBI:35235"/>
        <dbReference type="ChEBI" id="CHEBI:58340"/>
        <dbReference type="EC" id="2.5.1.47"/>
    </reaction>
</comment>
<evidence type="ECO:0000259" key="11">
    <source>
        <dbReference type="Pfam" id="PF00291"/>
    </source>
</evidence>
<name>A8F5V5_PSELT</name>
<dbReference type="RefSeq" id="WP_012003020.1">
    <property type="nucleotide sequence ID" value="NC_009828.1"/>
</dbReference>
<dbReference type="eggNOG" id="COG0031">
    <property type="taxonomic scope" value="Bacteria"/>
</dbReference>
<keyword evidence="4" id="KW-0028">Amino-acid biosynthesis</keyword>
<keyword evidence="5" id="KW-0808">Transferase</keyword>
<accession>A8F5V5</accession>
<evidence type="ECO:0000256" key="4">
    <source>
        <dbReference type="ARBA" id="ARBA00022605"/>
    </source>
</evidence>
<evidence type="ECO:0000313" key="13">
    <source>
        <dbReference type="Proteomes" id="UP000002016"/>
    </source>
</evidence>
<evidence type="ECO:0000256" key="8">
    <source>
        <dbReference type="ARBA" id="ARBA00047931"/>
    </source>
</evidence>
<comment type="cofactor">
    <cofactor evidence="1 9">
        <name>pyridoxal 5'-phosphate</name>
        <dbReference type="ChEBI" id="CHEBI:597326"/>
    </cofactor>
</comment>
<evidence type="ECO:0000256" key="7">
    <source>
        <dbReference type="ARBA" id="ARBA00023192"/>
    </source>
</evidence>
<dbReference type="NCBIfam" id="TIGR01139">
    <property type="entry name" value="cysK"/>
    <property type="match status" value="1"/>
</dbReference>
<dbReference type="KEGG" id="tle:Tlet_0973"/>
<feature type="binding site" evidence="9">
    <location>
        <position position="254"/>
    </location>
    <ligand>
        <name>pyridoxal 5'-phosphate</name>
        <dbReference type="ChEBI" id="CHEBI:597326"/>
    </ligand>
</feature>
<feature type="modified residue" description="N6-(pyridoxal phosphate)lysine" evidence="10">
    <location>
        <position position="33"/>
    </location>
</feature>
<keyword evidence="13" id="KW-1185">Reference proteome</keyword>
<feature type="binding site" evidence="9">
    <location>
        <position position="62"/>
    </location>
    <ligand>
        <name>pyridoxal 5'-phosphate</name>
        <dbReference type="ChEBI" id="CHEBI:597326"/>
    </ligand>
</feature>
<protein>
    <recommendedName>
        <fullName evidence="3">cysteine synthase</fullName>
        <ecNumber evidence="3">2.5.1.47</ecNumber>
    </recommendedName>
</protein>